<keyword evidence="1" id="KW-0732">Signal</keyword>
<evidence type="ECO:0000313" key="3">
    <source>
        <dbReference type="Proteomes" id="UP000321570"/>
    </source>
</evidence>
<evidence type="ECO:0000256" key="1">
    <source>
        <dbReference type="SAM" id="SignalP"/>
    </source>
</evidence>
<protein>
    <submittedName>
        <fullName evidence="2">Uncharacterized protein</fullName>
    </submittedName>
</protein>
<sequence length="87" mass="9621">MLALLLTFGILIAHSTTLTFGAAVSSRASLASSPSTEDLEAMGVEMSLPPDYLADYAYLQRQLWDKSRKMHSFGSNKRFFCNPWGCV</sequence>
<keyword evidence="3" id="KW-1185">Reference proteome</keyword>
<feature type="signal peptide" evidence="1">
    <location>
        <begin position="1"/>
        <end position="17"/>
    </location>
</feature>
<proteinExistence type="predicted"/>
<organism evidence="2 3">
    <name type="scientific">Hymenolepis diminuta</name>
    <name type="common">Rat tapeworm</name>
    <dbReference type="NCBI Taxonomy" id="6216"/>
    <lineage>
        <taxon>Eukaryota</taxon>
        <taxon>Metazoa</taxon>
        <taxon>Spiralia</taxon>
        <taxon>Lophotrochozoa</taxon>
        <taxon>Platyhelminthes</taxon>
        <taxon>Cestoda</taxon>
        <taxon>Eucestoda</taxon>
        <taxon>Cyclophyllidea</taxon>
        <taxon>Hymenolepididae</taxon>
        <taxon>Hymenolepis</taxon>
    </lineage>
</organism>
<dbReference type="EMBL" id="CABIJS010000555">
    <property type="protein sequence ID" value="VUZ53656.1"/>
    <property type="molecule type" value="Genomic_DNA"/>
</dbReference>
<dbReference type="Proteomes" id="UP000321570">
    <property type="component" value="Unassembled WGS sequence"/>
</dbReference>
<dbReference type="AlphaFoldDB" id="A0A564Z2J5"/>
<evidence type="ECO:0000313" key="2">
    <source>
        <dbReference type="EMBL" id="VUZ53656.1"/>
    </source>
</evidence>
<name>A0A564Z2J5_HYMDI</name>
<feature type="chain" id="PRO_5021898944" evidence="1">
    <location>
        <begin position="18"/>
        <end position="87"/>
    </location>
</feature>
<gene>
    <name evidence="2" type="ORF">WMSIL1_LOCUS11745</name>
</gene>
<accession>A0A564Z2J5</accession>
<reference evidence="2 3" key="1">
    <citation type="submission" date="2019-07" db="EMBL/GenBank/DDBJ databases">
        <authorList>
            <person name="Jastrzebski P J."/>
            <person name="Paukszto L."/>
            <person name="Jastrzebski P J."/>
        </authorList>
    </citation>
    <scope>NUCLEOTIDE SEQUENCE [LARGE SCALE GENOMIC DNA]</scope>
    <source>
        <strain evidence="2 3">WMS-il1</strain>
    </source>
</reference>